<evidence type="ECO:0000313" key="3">
    <source>
        <dbReference type="EMBL" id="KNC85005.1"/>
    </source>
</evidence>
<dbReference type="InterPro" id="IPR042201">
    <property type="entry name" value="FH2_Formin_sf"/>
</dbReference>
<feature type="compositionally biased region" description="Basic and acidic residues" evidence="1">
    <location>
        <begin position="634"/>
        <end position="644"/>
    </location>
</feature>
<accession>A0A0L0G7M9</accession>
<feature type="compositionally biased region" description="Basic residues" evidence="1">
    <location>
        <begin position="1105"/>
        <end position="1117"/>
    </location>
</feature>
<feature type="region of interest" description="Disordered" evidence="1">
    <location>
        <begin position="561"/>
        <end position="1389"/>
    </location>
</feature>
<evidence type="ECO:0000313" key="4">
    <source>
        <dbReference type="Proteomes" id="UP000054560"/>
    </source>
</evidence>
<feature type="compositionally biased region" description="Polar residues" evidence="1">
    <location>
        <begin position="1235"/>
        <end position="1250"/>
    </location>
</feature>
<proteinExistence type="predicted"/>
<organism evidence="3 4">
    <name type="scientific">Sphaeroforma arctica JP610</name>
    <dbReference type="NCBI Taxonomy" id="667725"/>
    <lineage>
        <taxon>Eukaryota</taxon>
        <taxon>Ichthyosporea</taxon>
        <taxon>Ichthyophonida</taxon>
        <taxon>Sphaeroforma</taxon>
    </lineage>
</organism>
<feature type="compositionally biased region" description="Basic and acidic residues" evidence="1">
    <location>
        <begin position="736"/>
        <end position="749"/>
    </location>
</feature>
<dbReference type="eggNOG" id="KOG1924">
    <property type="taxonomic scope" value="Eukaryota"/>
</dbReference>
<feature type="domain" description="FH2" evidence="2">
    <location>
        <begin position="1"/>
        <end position="242"/>
    </location>
</feature>
<dbReference type="EMBL" id="KQ241726">
    <property type="protein sequence ID" value="KNC85005.1"/>
    <property type="molecule type" value="Genomic_DNA"/>
</dbReference>
<gene>
    <name evidence="3" type="ORF">SARC_02794</name>
</gene>
<dbReference type="PANTHER" id="PTHR45725:SF1">
    <property type="entry name" value="DISHEVELLED ASSOCIATED ACTIVATOR OF MORPHOGENESIS, ISOFORM D"/>
    <property type="match status" value="1"/>
</dbReference>
<feature type="compositionally biased region" description="Basic residues" evidence="1">
    <location>
        <begin position="980"/>
        <end position="995"/>
    </location>
</feature>
<dbReference type="GeneID" id="25903298"/>
<dbReference type="STRING" id="667725.A0A0L0G7M9"/>
<feature type="compositionally biased region" description="Basic residues" evidence="1">
    <location>
        <begin position="718"/>
        <end position="735"/>
    </location>
</feature>
<name>A0A0L0G7M9_9EUKA</name>
<feature type="compositionally biased region" description="Polar residues" evidence="1">
    <location>
        <begin position="1085"/>
        <end position="1098"/>
    </location>
</feature>
<dbReference type="RefSeq" id="XP_014158907.1">
    <property type="nucleotide sequence ID" value="XM_014303432.1"/>
</dbReference>
<sequence>MLHECRFRERMDQVEPDIQAVIDACHELKKSVKLKELFEIILAYGNYCNGGKAAGGAFGFTIESLAKLLDTKCITEGHTLGPESNSVLHYIITQLQTKWEGVMEWPSELSTLEEAKKVSIEICRSEVVQLSTGMGKLKAEIKHYTESPLAIGGRQFLECVKDEFCDIYEEDPIKLMKLLKEMETTFTETVKYLAYPEKGATPDTFFGILYEFKEKFCEAIQSIEDFKAKSDAPKKAAKRKQPPVAKPVDKPPPPQIQLVPDDDLKFIEIVCSKDSAGSETEEDKPLPFAAKLRAKGSTIRAESEKLKYTNRLSAHKLGGKSKLSRKETGDEAVRGLKNYNRHTLAKKKILAVTEEGRQKQEKGEHGYDDETYSGALDDLLDLAKKADFSAIRDAQNTDEACYDDLSGEAQKKSSTSLNLDKPERPPHWRTIVHGSRGGSTNSVSTGLLGRQATMKRTCDLNRKVRALQPGTIPNSISPTGPLRSSRLSHTALATSRPQSMCSSVDFTSTPQPVLVNKTNTTNQISLGTDMLERVPSPAHRRTKPPQQERVACESEGMYTRVHSDSVSNVPPKPSKEDSVEAHNSHEMRGLGCGGWNGQRTTAHSREGDKGTTNECESTDEEAGRRGGHKKKEKGLKGKGKDKSKSRSRSLMSLSASLESLKSSTETLFSKKDSSRSKKGDGVSDAEGYTTGSMTVSESDDNISEANGMDVDGDISSVKHTHKKRSLFHMNRRKGRHADTTDRISEEHSLESATTDGSSAGGLEDSRHDGTDVKPSAVNSGNRSSAKDAHTPKARPGDGRETHSQHTTQHNNTNPTDQHHSTDGFHQSHNPHLKAARPTYDTANASTSSQALTSRLTPSCPSDQSDSDTNRPMVALKPACRPESTVSVGANANADESNGVSGSARQGLSIDEQLAMKKQESARQIDQDTNDATIHSAPRPQYTSTRPRPPTAIRTELHVYPRPAPTAGGCGAEEEGSSTPKRNRKGRSKGEKKGRRKDKEKDKEKGKDKESKAKLKGGIRSFSASLEKLRTSTTNLLAKKKETDNAQGSDRHRKRGTRSGDKAHVRYNSSAEGLASADETDFSPDYFNSTAAVPLTSSDDCLETHSKRKRKTHKHTHHAAGAEPSENNQNRSGKDTDTDTGDEEDRQSYRRSLSSSMNSLRSSTESLFSSAGSLLNLKVKDKRESREHKSQLVDMSEEEAQKLEHVLRGIGSGDRANKPVSTYTPSFAAMAHVPGSTRSQADSGDENGQSRSDTEGEDPNVVLLKQRLRSTPQSRTIYADGESDTTTNSSVQPVTHTPAVANSTTRTDTPSHSREARPARPASRPKKDPSSMRGDSLSSINNQSTTSIIQGPPARPPPLTEDARKSATDLIKKPHNGLERTERCPRRHNIAPLICDGDMHVSDTKELKIKSNKKDYQGT</sequence>
<feature type="region of interest" description="Disordered" evidence="1">
    <location>
        <begin position="231"/>
        <end position="255"/>
    </location>
</feature>
<feature type="compositionally biased region" description="Basic and acidic residues" evidence="1">
    <location>
        <begin position="996"/>
        <end position="1012"/>
    </location>
</feature>
<reference evidence="3 4" key="1">
    <citation type="submission" date="2011-02" db="EMBL/GenBank/DDBJ databases">
        <title>The Genome Sequence of Sphaeroforma arctica JP610.</title>
        <authorList>
            <consortium name="The Broad Institute Genome Sequencing Platform"/>
            <person name="Russ C."/>
            <person name="Cuomo C."/>
            <person name="Young S.K."/>
            <person name="Zeng Q."/>
            <person name="Gargeya S."/>
            <person name="Alvarado L."/>
            <person name="Berlin A."/>
            <person name="Chapman S.B."/>
            <person name="Chen Z."/>
            <person name="Freedman E."/>
            <person name="Gellesch M."/>
            <person name="Goldberg J."/>
            <person name="Griggs A."/>
            <person name="Gujja S."/>
            <person name="Heilman E."/>
            <person name="Heiman D."/>
            <person name="Howarth C."/>
            <person name="Mehta T."/>
            <person name="Neiman D."/>
            <person name="Pearson M."/>
            <person name="Roberts A."/>
            <person name="Saif S."/>
            <person name="Shea T."/>
            <person name="Shenoy N."/>
            <person name="Sisk P."/>
            <person name="Stolte C."/>
            <person name="Sykes S."/>
            <person name="White J."/>
            <person name="Yandava C."/>
            <person name="Burger G."/>
            <person name="Gray M.W."/>
            <person name="Holland P.W.H."/>
            <person name="King N."/>
            <person name="Lang F.B.F."/>
            <person name="Roger A.J."/>
            <person name="Ruiz-Trillo I."/>
            <person name="Haas B."/>
            <person name="Nusbaum C."/>
            <person name="Birren B."/>
        </authorList>
    </citation>
    <scope>NUCLEOTIDE SEQUENCE [LARGE SCALE GENOMIC DNA]</scope>
    <source>
        <strain evidence="3 4">JP610</strain>
    </source>
</reference>
<dbReference type="SUPFAM" id="SSF101447">
    <property type="entry name" value="Formin homology 2 domain (FH2 domain)"/>
    <property type="match status" value="1"/>
</dbReference>
<feature type="compositionally biased region" description="Low complexity" evidence="1">
    <location>
        <begin position="1337"/>
        <end position="1349"/>
    </location>
</feature>
<feature type="compositionally biased region" description="Basic and acidic residues" evidence="1">
    <location>
        <begin position="668"/>
        <end position="681"/>
    </location>
</feature>
<dbReference type="PROSITE" id="PS51444">
    <property type="entry name" value="FH2"/>
    <property type="match status" value="1"/>
</dbReference>
<evidence type="ECO:0000259" key="2">
    <source>
        <dbReference type="PROSITE" id="PS51444"/>
    </source>
</evidence>
<dbReference type="InterPro" id="IPR015425">
    <property type="entry name" value="FH2_Formin"/>
</dbReference>
<keyword evidence="4" id="KW-1185">Reference proteome</keyword>
<feature type="compositionally biased region" description="Polar residues" evidence="1">
    <location>
        <begin position="840"/>
        <end position="863"/>
    </location>
</feature>
<feature type="compositionally biased region" description="Basic and acidic residues" evidence="1">
    <location>
        <begin position="1360"/>
        <end position="1383"/>
    </location>
</feature>
<feature type="region of interest" description="Disordered" evidence="1">
    <location>
        <begin position="408"/>
        <end position="445"/>
    </location>
</feature>
<feature type="compositionally biased region" description="Low complexity" evidence="1">
    <location>
        <begin position="1149"/>
        <end position="1169"/>
    </location>
</feature>
<dbReference type="Gene3D" id="1.20.58.2220">
    <property type="entry name" value="Formin, FH2 domain"/>
    <property type="match status" value="1"/>
</dbReference>
<dbReference type="Proteomes" id="UP000054560">
    <property type="component" value="Unassembled WGS sequence"/>
</dbReference>
<feature type="compositionally biased region" description="Low complexity" evidence="1">
    <location>
        <begin position="648"/>
        <end position="667"/>
    </location>
</feature>
<feature type="compositionally biased region" description="Basic and acidic residues" evidence="1">
    <location>
        <begin position="1177"/>
        <end position="1190"/>
    </location>
</feature>
<feature type="compositionally biased region" description="Low complexity" evidence="1">
    <location>
        <begin position="804"/>
        <end position="815"/>
    </location>
</feature>
<dbReference type="OrthoDB" id="1104827at2759"/>
<feature type="compositionally biased region" description="Basic and acidic residues" evidence="1">
    <location>
        <begin position="573"/>
        <end position="588"/>
    </location>
</feature>
<feature type="compositionally biased region" description="Basic and acidic residues" evidence="1">
    <location>
        <begin position="913"/>
        <end position="925"/>
    </location>
</feature>
<feature type="compositionally biased region" description="Polar residues" evidence="1">
    <location>
        <begin position="1283"/>
        <end position="1307"/>
    </location>
</feature>
<dbReference type="InterPro" id="IPR051425">
    <property type="entry name" value="Formin_Homology"/>
</dbReference>
<dbReference type="Pfam" id="PF02181">
    <property type="entry name" value="FH2"/>
    <property type="match status" value="1"/>
</dbReference>
<dbReference type="PANTHER" id="PTHR45725">
    <property type="entry name" value="FORMIN HOMOLOGY 2 FAMILY MEMBER"/>
    <property type="match status" value="1"/>
</dbReference>
<feature type="compositionally biased region" description="Polar residues" evidence="1">
    <location>
        <begin position="883"/>
        <end position="905"/>
    </location>
</feature>
<protein>
    <recommendedName>
        <fullName evidence="2">FH2 domain-containing protein</fullName>
    </recommendedName>
</protein>
<feature type="compositionally biased region" description="Basic and acidic residues" evidence="1">
    <location>
        <begin position="784"/>
        <end position="803"/>
    </location>
</feature>
<evidence type="ECO:0000256" key="1">
    <source>
        <dbReference type="SAM" id="MobiDB-lite"/>
    </source>
</evidence>
<feature type="compositionally biased region" description="Basic and acidic residues" evidence="1">
    <location>
        <begin position="1308"/>
        <end position="1317"/>
    </location>
</feature>